<dbReference type="InterPro" id="IPR025403">
    <property type="entry name" value="TgpA-like_C"/>
</dbReference>
<evidence type="ECO:0000256" key="2">
    <source>
        <dbReference type="SAM" id="Phobius"/>
    </source>
</evidence>
<feature type="domain" description="Protein-glutamine gamma-glutamyltransferase-like C-terminal" evidence="3">
    <location>
        <begin position="245"/>
        <end position="313"/>
    </location>
</feature>
<dbReference type="Proteomes" id="UP000540989">
    <property type="component" value="Unassembled WGS sequence"/>
</dbReference>
<reference evidence="4 5" key="1">
    <citation type="submission" date="2020-08" db="EMBL/GenBank/DDBJ databases">
        <title>Genomic Encyclopedia of Type Strains, Phase IV (KMG-V): Genome sequencing to study the core and pangenomes of soil and plant-associated prokaryotes.</title>
        <authorList>
            <person name="Whitman W."/>
        </authorList>
    </citation>
    <scope>NUCLEOTIDE SEQUENCE [LARGE SCALE GENOMIC DNA]</scope>
    <source>
        <strain evidence="4 5">M8UP14</strain>
    </source>
</reference>
<sequence length="319" mass="35598">MRAQTPSTLTVGQPADRPAAKPLDGYRAHLIALRELVGACEHSPAACDPAKAGSNDRIPPHDDKPAFDVRWSWLWDLMLKAKDAKLADRTALLQQAEARLGDQLREAGVDTGQGVAHDPGTNFKQARRDADSILAGSEFKHVTGNGIWEQLSAKLINWLGRIFGGVSNLGQRAPWLGPVIMYGFLLLALAGLLVWVLRMLDRQRMAVRLQHPAAITASQETAKVWASLAEQAAAAEDWREAIHALYWATVTELEGRRLWRQNSVRTPREYLRLVPPDAPQHRPLRAFTQQLERIWYGLDPAARADYEQARAVYDELRSS</sequence>
<feature type="transmembrane region" description="Helical" evidence="2">
    <location>
        <begin position="175"/>
        <end position="197"/>
    </location>
</feature>
<keyword evidence="2" id="KW-0472">Membrane</keyword>
<comment type="caution">
    <text evidence="4">The sequence shown here is derived from an EMBL/GenBank/DDBJ whole genome shotgun (WGS) entry which is preliminary data.</text>
</comment>
<name>A0A7W7ZC70_9BACT</name>
<accession>A0A7W7ZC70</accession>
<gene>
    <name evidence="4" type="ORF">HDF16_001828</name>
</gene>
<dbReference type="Pfam" id="PF13559">
    <property type="entry name" value="DUF4129"/>
    <property type="match status" value="1"/>
</dbReference>
<evidence type="ECO:0000259" key="3">
    <source>
        <dbReference type="Pfam" id="PF13559"/>
    </source>
</evidence>
<feature type="compositionally biased region" description="Polar residues" evidence="1">
    <location>
        <begin position="1"/>
        <end position="11"/>
    </location>
</feature>
<keyword evidence="2" id="KW-1133">Transmembrane helix</keyword>
<keyword evidence="5" id="KW-1185">Reference proteome</keyword>
<dbReference type="EMBL" id="JACHIP010000002">
    <property type="protein sequence ID" value="MBB5057143.1"/>
    <property type="molecule type" value="Genomic_DNA"/>
</dbReference>
<proteinExistence type="predicted"/>
<organism evidence="4 5">
    <name type="scientific">Granulicella aggregans</name>
    <dbReference type="NCBI Taxonomy" id="474949"/>
    <lineage>
        <taxon>Bacteria</taxon>
        <taxon>Pseudomonadati</taxon>
        <taxon>Acidobacteriota</taxon>
        <taxon>Terriglobia</taxon>
        <taxon>Terriglobales</taxon>
        <taxon>Acidobacteriaceae</taxon>
        <taxon>Granulicella</taxon>
    </lineage>
</organism>
<keyword evidence="2" id="KW-0812">Transmembrane</keyword>
<dbReference type="AlphaFoldDB" id="A0A7W7ZC70"/>
<evidence type="ECO:0000256" key="1">
    <source>
        <dbReference type="SAM" id="MobiDB-lite"/>
    </source>
</evidence>
<protein>
    <recommendedName>
        <fullName evidence="3">Protein-glutamine gamma-glutamyltransferase-like C-terminal domain-containing protein</fullName>
    </recommendedName>
</protein>
<evidence type="ECO:0000313" key="4">
    <source>
        <dbReference type="EMBL" id="MBB5057143.1"/>
    </source>
</evidence>
<feature type="region of interest" description="Disordered" evidence="1">
    <location>
        <begin position="1"/>
        <end position="20"/>
    </location>
</feature>
<evidence type="ECO:0000313" key="5">
    <source>
        <dbReference type="Proteomes" id="UP000540989"/>
    </source>
</evidence>